<reference evidence="1 2" key="1">
    <citation type="submission" date="2018-07" db="EMBL/GenBank/DDBJ databases">
        <title>A high quality draft genome assembly of the barn swallow (H. rustica rustica).</title>
        <authorList>
            <person name="Formenti G."/>
            <person name="Chiara M."/>
            <person name="Poveda L."/>
            <person name="Francoijs K.-J."/>
            <person name="Bonisoli-Alquati A."/>
            <person name="Canova L."/>
            <person name="Gianfranceschi L."/>
            <person name="Horner D.S."/>
            <person name="Saino N."/>
        </authorList>
    </citation>
    <scope>NUCLEOTIDE SEQUENCE [LARGE SCALE GENOMIC DNA]</scope>
    <source>
        <strain evidence="1">Chelidonia</strain>
        <tissue evidence="1">Blood</tissue>
    </source>
</reference>
<proteinExistence type="predicted"/>
<dbReference type="Proteomes" id="UP000269221">
    <property type="component" value="Unassembled WGS sequence"/>
</dbReference>
<sequence length="148" mass="16505">MDFRNCLDGVLQLACNQTYAPRSVLAAISSTNASVIKTECIIDSLAPWLLEVEFCSPPSSYTGLGSDQSFSLTLFHAPILRQAEEVLALRHPRIGIVVITNKCRQAMIREEIKIITYNDKNIYQGKNIYLETGSIHSNTEESNKISKL</sequence>
<name>A0A3M0JVG8_HIRRU</name>
<evidence type="ECO:0000313" key="1">
    <source>
        <dbReference type="EMBL" id="RMC05022.1"/>
    </source>
</evidence>
<accession>A0A3M0JVG8</accession>
<dbReference type="EMBL" id="QRBI01000123">
    <property type="protein sequence ID" value="RMC05022.1"/>
    <property type="molecule type" value="Genomic_DNA"/>
</dbReference>
<evidence type="ECO:0000313" key="2">
    <source>
        <dbReference type="Proteomes" id="UP000269221"/>
    </source>
</evidence>
<gene>
    <name evidence="1" type="ORF">DUI87_18203</name>
</gene>
<comment type="caution">
    <text evidence="1">The sequence shown here is derived from an EMBL/GenBank/DDBJ whole genome shotgun (WGS) entry which is preliminary data.</text>
</comment>
<dbReference type="AlphaFoldDB" id="A0A3M0JVG8"/>
<organism evidence="1 2">
    <name type="scientific">Hirundo rustica rustica</name>
    <dbReference type="NCBI Taxonomy" id="333673"/>
    <lineage>
        <taxon>Eukaryota</taxon>
        <taxon>Metazoa</taxon>
        <taxon>Chordata</taxon>
        <taxon>Craniata</taxon>
        <taxon>Vertebrata</taxon>
        <taxon>Euteleostomi</taxon>
        <taxon>Archelosauria</taxon>
        <taxon>Archosauria</taxon>
        <taxon>Dinosauria</taxon>
        <taxon>Saurischia</taxon>
        <taxon>Theropoda</taxon>
        <taxon>Coelurosauria</taxon>
        <taxon>Aves</taxon>
        <taxon>Neognathae</taxon>
        <taxon>Neoaves</taxon>
        <taxon>Telluraves</taxon>
        <taxon>Australaves</taxon>
        <taxon>Passeriformes</taxon>
        <taxon>Sylvioidea</taxon>
        <taxon>Hirundinidae</taxon>
        <taxon>Hirundo</taxon>
    </lineage>
</organism>
<keyword evidence="2" id="KW-1185">Reference proteome</keyword>
<protein>
    <submittedName>
        <fullName evidence="1">Uncharacterized protein</fullName>
    </submittedName>
</protein>